<keyword evidence="2" id="KW-1185">Reference proteome</keyword>
<reference evidence="1 2" key="1">
    <citation type="submission" date="2015-04" db="EMBL/GenBank/DDBJ databases">
        <authorList>
            <person name="Syromyatnikov M.Y."/>
            <person name="Popov V.N."/>
        </authorList>
    </citation>
    <scope>NUCLEOTIDE SEQUENCE [LARGE SCALE GENOMIC DNA]</scope>
</reference>
<name>A0A1J1HKJ4_9DIPT</name>
<gene>
    <name evidence="1" type="ORF">CLUMA_CG000593</name>
</gene>
<dbReference type="AlphaFoldDB" id="A0A1J1HKJ4"/>
<dbReference type="EMBL" id="CVRI01000002">
    <property type="protein sequence ID" value="CRK86761.1"/>
    <property type="molecule type" value="Genomic_DNA"/>
</dbReference>
<dbReference type="Proteomes" id="UP000183832">
    <property type="component" value="Unassembled WGS sequence"/>
</dbReference>
<evidence type="ECO:0000313" key="1">
    <source>
        <dbReference type="EMBL" id="CRK86761.1"/>
    </source>
</evidence>
<proteinExistence type="predicted"/>
<organism evidence="1 2">
    <name type="scientific">Clunio marinus</name>
    <dbReference type="NCBI Taxonomy" id="568069"/>
    <lineage>
        <taxon>Eukaryota</taxon>
        <taxon>Metazoa</taxon>
        <taxon>Ecdysozoa</taxon>
        <taxon>Arthropoda</taxon>
        <taxon>Hexapoda</taxon>
        <taxon>Insecta</taxon>
        <taxon>Pterygota</taxon>
        <taxon>Neoptera</taxon>
        <taxon>Endopterygota</taxon>
        <taxon>Diptera</taxon>
        <taxon>Nematocera</taxon>
        <taxon>Chironomoidea</taxon>
        <taxon>Chironomidae</taxon>
        <taxon>Clunio</taxon>
    </lineage>
</organism>
<protein>
    <submittedName>
        <fullName evidence="1">CLUMA_CG000593, isoform A</fullName>
    </submittedName>
</protein>
<accession>A0A1J1HKJ4</accession>
<sequence>MSWYHMNDTQRILGSKKNWENIFYCHLRWEKTFPLLTLDFLLNKSVFLAFQHSKRKSTLRFQS</sequence>
<evidence type="ECO:0000313" key="2">
    <source>
        <dbReference type="Proteomes" id="UP000183832"/>
    </source>
</evidence>